<evidence type="ECO:0000256" key="3">
    <source>
        <dbReference type="ARBA" id="ARBA00022531"/>
    </source>
</evidence>
<feature type="binding site" evidence="9">
    <location>
        <position position="347"/>
    </location>
    <ligand>
        <name>chlorophyll a</name>
        <dbReference type="ChEBI" id="CHEBI:58416"/>
        <label>1</label>
    </ligand>
</feature>
<dbReference type="Pfam" id="PF00504">
    <property type="entry name" value="Chloroa_b-bind"/>
    <property type="match status" value="1"/>
</dbReference>
<evidence type="ECO:0000256" key="4">
    <source>
        <dbReference type="ARBA" id="ARBA00022640"/>
    </source>
</evidence>
<feature type="binding site" evidence="9">
    <location>
        <position position="482"/>
    </location>
    <ligand>
        <name>chlorophyll a</name>
        <dbReference type="ChEBI" id="CHEBI:58416"/>
        <label>1</label>
    </ligand>
</feature>
<evidence type="ECO:0000256" key="9">
    <source>
        <dbReference type="PIRSR" id="PIRSR601344-1"/>
    </source>
</evidence>
<dbReference type="InterPro" id="IPR036922">
    <property type="entry name" value="Rieske_2Fe-2S_sf"/>
</dbReference>
<keyword evidence="6" id="KW-0479">Metal-binding</keyword>
<comment type="caution">
    <text evidence="11">The sequence shown here is derived from an EMBL/GenBank/DDBJ whole genome shotgun (WGS) entry which is preliminary data.</text>
</comment>
<evidence type="ECO:0000313" key="13">
    <source>
        <dbReference type="EMBL" id="CAL4767597.1"/>
    </source>
</evidence>
<keyword evidence="2" id="KW-0150">Chloroplast</keyword>
<evidence type="ECO:0000256" key="8">
    <source>
        <dbReference type="ARBA" id="ARBA00023014"/>
    </source>
</evidence>
<sequence>MAMEVAFLAPNVGQSAIAKQHIGTAPGSQPSGFGMKVAAGVCSAAAAVGLASNRKRAKTAARYTTQTILPSLAWIKTGVKASELQPTELRALTLAGNDVLIGKTEAGALFCVGNLCPHIGTPMSEGADVIGDVIVCPLHGSSFKVTNGELIDWCVSPPIIGPLTGLIVEKKNLLVFEARQGGFLGSGEVEVLVDVNAKKAYEANYWKGLLDAQGKVAFLTPVATNVAGPVSQIVPLRAGPSPADIGATGSFGLKAACTAAGVAAVGALAASRKRVARAAQEMAKLPKHMQPVATRADYPVYAPGPSGVPNYPEFVGDWAIPVPGSYKACLTMTGPDVETGSEMGKPWDPLGFSKLYDRNFDFNGNMTWPHVQWLREAELKHGRCAMLAVVGIFAQGSFHIDGYPEAPWTEALQKCYDNPQGIVGFGIAQISAFAMVIEGKFFPNDAWIGQMDREPGDLGFDPLKLAKDGESMKSMQLKELKNGRLAMMAFMSCVVGHYLPGSVPGVSALPRESAPAQAPAFCGATPASSSETGVSKTAARYTTQTILPSLAWIKTGVKASELQPTELRALTLAGNDVLIGKTEAGALFCVGNLCPHIGTPMSEGADVIGDVIVCPLHGSSFKVTNGELIDWCVSPPIIGPLTGLIVEKKNLLVFEARQGGFLGSGEVEVLVDVNAKKAYEANYWKGLLDAQGKDDGTYY</sequence>
<evidence type="ECO:0000259" key="10">
    <source>
        <dbReference type="PROSITE" id="PS51296"/>
    </source>
</evidence>
<dbReference type="AlphaFoldDB" id="A0A9P1FMZ3"/>
<keyword evidence="9" id="KW-0148">Chlorophyll</keyword>
<dbReference type="SUPFAM" id="SSF50022">
    <property type="entry name" value="ISP domain"/>
    <property type="match status" value="2"/>
</dbReference>
<dbReference type="InterPro" id="IPR017941">
    <property type="entry name" value="Rieske_2Fe-2S"/>
</dbReference>
<feature type="binding site" evidence="9">
    <location>
        <position position="381"/>
    </location>
    <ligand>
        <name>chlorophyll a</name>
        <dbReference type="ChEBI" id="CHEBI:58416"/>
        <label>1</label>
    </ligand>
</feature>
<dbReference type="OrthoDB" id="423598at2759"/>
<comment type="subcellular location">
    <subcellularLocation>
        <location evidence="1">Plastid</location>
        <location evidence="1">Chloroplast</location>
    </subcellularLocation>
</comment>
<dbReference type="GO" id="GO:0016020">
    <property type="term" value="C:membrane"/>
    <property type="evidence" value="ECO:0007669"/>
    <property type="project" value="InterPro"/>
</dbReference>
<dbReference type="PROSITE" id="PS51296">
    <property type="entry name" value="RIESKE"/>
    <property type="match status" value="2"/>
</dbReference>
<keyword evidence="3" id="KW-0602">Photosynthesis</keyword>
<dbReference type="Proteomes" id="UP001152797">
    <property type="component" value="Unassembled WGS sequence"/>
</dbReference>
<keyword evidence="4" id="KW-0934">Plastid</keyword>
<feature type="binding site" evidence="9">
    <location>
        <position position="353"/>
    </location>
    <ligand>
        <name>chlorophyll a</name>
        <dbReference type="ChEBI" id="CHEBI:58416"/>
        <label>1</label>
    </ligand>
</feature>
<dbReference type="PANTHER" id="PTHR21649">
    <property type="entry name" value="CHLOROPHYLL A/B BINDING PROTEIN"/>
    <property type="match status" value="1"/>
</dbReference>
<evidence type="ECO:0000313" key="14">
    <source>
        <dbReference type="Proteomes" id="UP001152797"/>
    </source>
</evidence>
<dbReference type="EMBL" id="CAMXCT010000549">
    <property type="protein sequence ID" value="CAI3980285.1"/>
    <property type="molecule type" value="Genomic_DNA"/>
</dbReference>
<dbReference type="Gene3D" id="2.102.10.10">
    <property type="entry name" value="Rieske [2Fe-2S] iron-sulphur domain"/>
    <property type="match status" value="2"/>
</dbReference>
<gene>
    <name evidence="11" type="ORF">C1SCF055_LOCUS8169</name>
</gene>
<evidence type="ECO:0000256" key="7">
    <source>
        <dbReference type="ARBA" id="ARBA00023004"/>
    </source>
</evidence>
<evidence type="ECO:0000256" key="6">
    <source>
        <dbReference type="ARBA" id="ARBA00022723"/>
    </source>
</evidence>
<evidence type="ECO:0000256" key="5">
    <source>
        <dbReference type="ARBA" id="ARBA00022714"/>
    </source>
</evidence>
<feature type="binding site" description="axial binding residue" evidence="9">
    <location>
        <position position="383"/>
    </location>
    <ligand>
        <name>chlorophyll b</name>
        <dbReference type="ChEBI" id="CHEBI:61721"/>
        <label>1</label>
    </ligand>
    <ligandPart>
        <name>Mg</name>
        <dbReference type="ChEBI" id="CHEBI:25107"/>
    </ligandPart>
</feature>
<evidence type="ECO:0000256" key="1">
    <source>
        <dbReference type="ARBA" id="ARBA00004229"/>
    </source>
</evidence>
<name>A0A9P1FMZ3_9DINO</name>
<protein>
    <submittedName>
        <fullName evidence="13">LINE-1 retrotransposable element ORF2 protein</fullName>
    </submittedName>
</protein>
<keyword evidence="7" id="KW-0408">Iron</keyword>
<feature type="binding site" evidence="9">
    <location>
        <position position="378"/>
    </location>
    <ligand>
        <name>chlorophyll a</name>
        <dbReference type="ChEBI" id="CHEBI:58416"/>
        <label>1</label>
    </ligand>
</feature>
<organism evidence="11">
    <name type="scientific">Cladocopium goreaui</name>
    <dbReference type="NCBI Taxonomy" id="2562237"/>
    <lineage>
        <taxon>Eukaryota</taxon>
        <taxon>Sar</taxon>
        <taxon>Alveolata</taxon>
        <taxon>Dinophyceae</taxon>
        <taxon>Suessiales</taxon>
        <taxon>Symbiodiniaceae</taxon>
        <taxon>Cladocopium</taxon>
    </lineage>
</organism>
<keyword evidence="5" id="KW-0001">2Fe-2S</keyword>
<reference evidence="11" key="1">
    <citation type="submission" date="2022-10" db="EMBL/GenBank/DDBJ databases">
        <authorList>
            <person name="Chen Y."/>
            <person name="Dougan E. K."/>
            <person name="Chan C."/>
            <person name="Rhodes N."/>
            <person name="Thang M."/>
        </authorList>
    </citation>
    <scope>NUCLEOTIDE SEQUENCE</scope>
</reference>
<dbReference type="GO" id="GO:0009507">
    <property type="term" value="C:chloroplast"/>
    <property type="evidence" value="ECO:0007669"/>
    <property type="project" value="UniProtKB-SubCell"/>
</dbReference>
<keyword evidence="8" id="KW-0411">Iron-sulfur</keyword>
<dbReference type="Gene3D" id="1.10.3460.10">
    <property type="entry name" value="Chlorophyll a/b binding protein domain"/>
    <property type="match status" value="1"/>
</dbReference>
<dbReference type="GO" id="GO:0016168">
    <property type="term" value="F:chlorophyll binding"/>
    <property type="evidence" value="ECO:0007669"/>
    <property type="project" value="UniProtKB-KW"/>
</dbReference>
<feature type="binding site" evidence="9">
    <location>
        <position position="484"/>
    </location>
    <ligand>
        <name>chlorophyll a</name>
        <dbReference type="ChEBI" id="CHEBI:58416"/>
        <label>1</label>
    </ligand>
</feature>
<evidence type="ECO:0000313" key="11">
    <source>
        <dbReference type="EMBL" id="CAI3980285.1"/>
    </source>
</evidence>
<reference evidence="12" key="2">
    <citation type="submission" date="2024-04" db="EMBL/GenBank/DDBJ databases">
        <authorList>
            <person name="Chen Y."/>
            <person name="Shah S."/>
            <person name="Dougan E. K."/>
            <person name="Thang M."/>
            <person name="Chan C."/>
        </authorList>
    </citation>
    <scope>NUCLEOTIDE SEQUENCE [LARGE SCALE GENOMIC DNA]</scope>
</reference>
<dbReference type="SUPFAM" id="SSF103511">
    <property type="entry name" value="Chlorophyll a-b binding protein"/>
    <property type="match status" value="1"/>
</dbReference>
<keyword evidence="14" id="KW-1185">Reference proteome</keyword>
<feature type="domain" description="Rieske" evidence="10">
    <location>
        <begin position="76"/>
        <end position="177"/>
    </location>
</feature>
<dbReference type="Pfam" id="PF00355">
    <property type="entry name" value="Rieske"/>
    <property type="match status" value="2"/>
</dbReference>
<feature type="binding site" description="axial binding residue" evidence="9">
    <location>
        <position position="438"/>
    </location>
    <ligand>
        <name>chlorophyll b</name>
        <dbReference type="ChEBI" id="CHEBI:61721"/>
        <label>1</label>
    </ligand>
    <ligandPart>
        <name>Mg</name>
        <dbReference type="ChEBI" id="CHEBI:25107"/>
    </ligandPart>
</feature>
<dbReference type="InterPro" id="IPR001344">
    <property type="entry name" value="Chloro_AB-bd_pln"/>
</dbReference>
<dbReference type="GO" id="GO:0009765">
    <property type="term" value="P:photosynthesis, light harvesting"/>
    <property type="evidence" value="ECO:0007669"/>
    <property type="project" value="InterPro"/>
</dbReference>
<feature type="binding site" evidence="9">
    <location>
        <position position="478"/>
    </location>
    <ligand>
        <name>chlorophyll a</name>
        <dbReference type="ChEBI" id="CHEBI:58416"/>
        <label>1</label>
    </ligand>
</feature>
<keyword evidence="9" id="KW-0157">Chromophore</keyword>
<feature type="binding site" evidence="9">
    <location>
        <position position="479"/>
    </location>
    <ligand>
        <name>chlorophyll a</name>
        <dbReference type="ChEBI" id="CHEBI:58416"/>
        <label>1</label>
    </ligand>
</feature>
<evidence type="ECO:0000256" key="2">
    <source>
        <dbReference type="ARBA" id="ARBA00022528"/>
    </source>
</evidence>
<dbReference type="EMBL" id="CAMXCT030000549">
    <property type="protein sequence ID" value="CAL4767597.1"/>
    <property type="molecule type" value="Genomic_DNA"/>
</dbReference>
<accession>A0A9P1FMZ3</accession>
<feature type="domain" description="Rieske" evidence="10">
    <location>
        <begin position="554"/>
        <end position="655"/>
    </location>
</feature>
<dbReference type="InterPro" id="IPR022796">
    <property type="entry name" value="Chloroa_b-bind"/>
</dbReference>
<dbReference type="EMBL" id="CAMXCT020000549">
    <property type="protein sequence ID" value="CAL1133660.1"/>
    <property type="molecule type" value="Genomic_DNA"/>
</dbReference>
<proteinExistence type="predicted"/>
<evidence type="ECO:0000313" key="12">
    <source>
        <dbReference type="EMBL" id="CAL1133660.1"/>
    </source>
</evidence>
<dbReference type="GO" id="GO:0046872">
    <property type="term" value="F:metal ion binding"/>
    <property type="evidence" value="ECO:0007669"/>
    <property type="project" value="UniProtKB-KW"/>
</dbReference>
<dbReference type="GO" id="GO:0051537">
    <property type="term" value="F:2 iron, 2 sulfur cluster binding"/>
    <property type="evidence" value="ECO:0007669"/>
    <property type="project" value="UniProtKB-KW"/>
</dbReference>